<dbReference type="RefSeq" id="WP_284033416.1">
    <property type="nucleotide sequence ID" value="NZ_CP126155.1"/>
</dbReference>
<reference evidence="1 2" key="1">
    <citation type="journal article" date="2019" name="Int. J. Syst. Evol. Microbiol.">
        <title>The Global Catalogue of Microorganisms (GCM) 10K type strain sequencing project: providing services to taxonomists for standard genome sequencing and annotation.</title>
        <authorList>
            <consortium name="The Broad Institute Genomics Platform"/>
            <consortium name="The Broad Institute Genome Sequencing Center for Infectious Disease"/>
            <person name="Wu L."/>
            <person name="Ma J."/>
        </authorList>
    </citation>
    <scope>NUCLEOTIDE SEQUENCE [LARGE SCALE GENOMIC DNA]</scope>
    <source>
        <strain evidence="1 2">DT31</strain>
    </source>
</reference>
<dbReference type="Proteomes" id="UP001596461">
    <property type="component" value="Unassembled WGS sequence"/>
</dbReference>
<gene>
    <name evidence="1" type="ORF">ACFQL9_03850</name>
</gene>
<evidence type="ECO:0000313" key="2">
    <source>
        <dbReference type="Proteomes" id="UP001596461"/>
    </source>
</evidence>
<evidence type="ECO:0008006" key="3">
    <source>
        <dbReference type="Google" id="ProtNLM"/>
    </source>
</evidence>
<dbReference type="Pfam" id="PF24434">
    <property type="entry name" value="DUF7557"/>
    <property type="match status" value="1"/>
</dbReference>
<dbReference type="InterPro" id="IPR055979">
    <property type="entry name" value="DUF7557"/>
</dbReference>
<keyword evidence="2" id="KW-1185">Reference proteome</keyword>
<dbReference type="GeneID" id="81127038"/>
<organism evidence="1 2">
    <name type="scientific">Halobaculum lipolyticum</name>
    <dbReference type="NCBI Taxonomy" id="3032001"/>
    <lineage>
        <taxon>Archaea</taxon>
        <taxon>Methanobacteriati</taxon>
        <taxon>Methanobacteriota</taxon>
        <taxon>Stenosarchaea group</taxon>
        <taxon>Halobacteria</taxon>
        <taxon>Halobacteriales</taxon>
        <taxon>Haloferacaceae</taxon>
        <taxon>Halobaculum</taxon>
    </lineage>
</organism>
<comment type="caution">
    <text evidence="1">The sequence shown here is derived from an EMBL/GenBank/DDBJ whole genome shotgun (WGS) entry which is preliminary data.</text>
</comment>
<name>A0ABD5W9H6_9EURY</name>
<dbReference type="EMBL" id="JBHTAH010000002">
    <property type="protein sequence ID" value="MFC7068765.1"/>
    <property type="molecule type" value="Genomic_DNA"/>
</dbReference>
<accession>A0ABD5W9H6</accession>
<sequence>MTRTVEIDDDLAERIEGHLEDDETIEEFLRELVSIYEQEGRFLQEGA</sequence>
<dbReference type="AlphaFoldDB" id="A0ABD5W9H6"/>
<protein>
    <recommendedName>
        <fullName evidence="3">Ribbon-helix-helix protein, copG family</fullName>
    </recommendedName>
</protein>
<evidence type="ECO:0000313" key="1">
    <source>
        <dbReference type="EMBL" id="MFC7068765.1"/>
    </source>
</evidence>
<proteinExistence type="predicted"/>